<evidence type="ECO:0000313" key="2">
    <source>
        <dbReference type="Proteomes" id="UP000297762"/>
    </source>
</evidence>
<evidence type="ECO:0000313" key="1">
    <source>
        <dbReference type="EMBL" id="TGL61171.1"/>
    </source>
</evidence>
<name>A0A4R9K6F5_9LEPT</name>
<protein>
    <submittedName>
        <fullName evidence="1">Uncharacterized protein</fullName>
    </submittedName>
</protein>
<reference evidence="1" key="1">
    <citation type="journal article" date="2019" name="PLoS Negl. Trop. Dis.">
        <title>Revisiting the worldwide diversity of Leptospira species in the environment.</title>
        <authorList>
            <person name="Vincent A.T."/>
            <person name="Schiettekatte O."/>
            <person name="Bourhy P."/>
            <person name="Veyrier F.J."/>
            <person name="Picardeau M."/>
        </authorList>
    </citation>
    <scope>NUCLEOTIDE SEQUENCE [LARGE SCALE GENOMIC DNA]</scope>
    <source>
        <strain evidence="1">201702455</strain>
    </source>
</reference>
<dbReference type="RefSeq" id="WP_135649575.1">
    <property type="nucleotide sequence ID" value="NZ_RQGF01000027.1"/>
</dbReference>
<dbReference type="Proteomes" id="UP000297762">
    <property type="component" value="Unassembled WGS sequence"/>
</dbReference>
<dbReference type="OrthoDB" id="9968438at2"/>
<dbReference type="AlphaFoldDB" id="A0A4R9K6F5"/>
<accession>A0A4R9K6F5</accession>
<sequence>MDMLISFDAHATVNGKESSIEAYSEFYDELGKLCKKIIHPYNETRMPRSTCLLKDILNADIIKFKIELFSAARKHKLKLTKIAILRAEGKDYKFSLLSS</sequence>
<dbReference type="EMBL" id="RQGF01000027">
    <property type="protein sequence ID" value="TGL61171.1"/>
    <property type="molecule type" value="Genomic_DNA"/>
</dbReference>
<gene>
    <name evidence="1" type="ORF">EHQ64_11180</name>
</gene>
<keyword evidence="2" id="KW-1185">Reference proteome</keyword>
<comment type="caution">
    <text evidence="1">The sequence shown here is derived from an EMBL/GenBank/DDBJ whole genome shotgun (WGS) entry which is preliminary data.</text>
</comment>
<proteinExistence type="predicted"/>
<organism evidence="1 2">
    <name type="scientific">Leptospira sarikeiensis</name>
    <dbReference type="NCBI Taxonomy" id="2484943"/>
    <lineage>
        <taxon>Bacteria</taxon>
        <taxon>Pseudomonadati</taxon>
        <taxon>Spirochaetota</taxon>
        <taxon>Spirochaetia</taxon>
        <taxon>Leptospirales</taxon>
        <taxon>Leptospiraceae</taxon>
        <taxon>Leptospira</taxon>
    </lineage>
</organism>